<dbReference type="Proteomes" id="UP001165960">
    <property type="component" value="Unassembled WGS sequence"/>
</dbReference>
<accession>A0ACC2SQI6</accession>
<protein>
    <submittedName>
        <fullName evidence="1">Uncharacterized protein</fullName>
    </submittedName>
</protein>
<organism evidence="1 2">
    <name type="scientific">Entomophthora muscae</name>
    <dbReference type="NCBI Taxonomy" id="34485"/>
    <lineage>
        <taxon>Eukaryota</taxon>
        <taxon>Fungi</taxon>
        <taxon>Fungi incertae sedis</taxon>
        <taxon>Zoopagomycota</taxon>
        <taxon>Entomophthoromycotina</taxon>
        <taxon>Entomophthoromycetes</taxon>
        <taxon>Entomophthorales</taxon>
        <taxon>Entomophthoraceae</taxon>
        <taxon>Entomophthora</taxon>
    </lineage>
</organism>
<name>A0ACC2SQI6_9FUNG</name>
<evidence type="ECO:0000313" key="1">
    <source>
        <dbReference type="EMBL" id="KAJ9064543.1"/>
    </source>
</evidence>
<comment type="caution">
    <text evidence="1">The sequence shown here is derived from an EMBL/GenBank/DDBJ whole genome shotgun (WGS) entry which is preliminary data.</text>
</comment>
<sequence length="68" mass="7345">MDGPLPAQDGPQGVLVRPLINGCVIRNIVTGSFFLHDGPQELQAQVILGKETHLELLLVDIFPGNSRV</sequence>
<keyword evidence="2" id="KW-1185">Reference proteome</keyword>
<evidence type="ECO:0000313" key="2">
    <source>
        <dbReference type="Proteomes" id="UP001165960"/>
    </source>
</evidence>
<reference evidence="1" key="1">
    <citation type="submission" date="2022-04" db="EMBL/GenBank/DDBJ databases">
        <title>Genome of the entomopathogenic fungus Entomophthora muscae.</title>
        <authorList>
            <person name="Elya C."/>
            <person name="Lovett B.R."/>
            <person name="Lee E."/>
            <person name="Macias A.M."/>
            <person name="Hajek A.E."/>
            <person name="De Bivort B.L."/>
            <person name="Kasson M.T."/>
            <person name="De Fine Licht H.H."/>
            <person name="Stajich J.E."/>
        </authorList>
    </citation>
    <scope>NUCLEOTIDE SEQUENCE</scope>
    <source>
        <strain evidence="1">Berkeley</strain>
    </source>
</reference>
<gene>
    <name evidence="1" type="ORF">DSO57_1029555</name>
</gene>
<dbReference type="EMBL" id="QTSX02004456">
    <property type="protein sequence ID" value="KAJ9064543.1"/>
    <property type="molecule type" value="Genomic_DNA"/>
</dbReference>
<proteinExistence type="predicted"/>